<dbReference type="Gene3D" id="3.40.50.720">
    <property type="entry name" value="NAD(P)-binding Rossmann-like Domain"/>
    <property type="match status" value="1"/>
</dbReference>
<comment type="caution">
    <text evidence="3">The sequence shown here is derived from an EMBL/GenBank/DDBJ whole genome shotgun (WGS) entry which is preliminary data.</text>
</comment>
<reference evidence="3 4" key="1">
    <citation type="submission" date="2023-01" db="EMBL/GenBank/DDBJ databases">
        <title>Vibrio sp. KJ40-1 sp.nov, isolated from marine algae.</title>
        <authorList>
            <person name="Butt M."/>
            <person name="Kim J.M.J."/>
            <person name="Jeon C.O.C."/>
        </authorList>
    </citation>
    <scope>NUCLEOTIDE SEQUENCE [LARGE SCALE GENOMIC DNA]</scope>
    <source>
        <strain evidence="3 4">KJ40-1</strain>
    </source>
</reference>
<name>A0ABT4YVA1_9VIBR</name>
<dbReference type="PANTHER" id="PTHR43054:SF1">
    <property type="entry name" value="SCYLLO-INOSITOL 2-DEHYDROGENASE (NADP(+)) IOLU"/>
    <property type="match status" value="1"/>
</dbReference>
<feature type="domain" description="Gfo/Idh/MocA-like oxidoreductase N-terminal" evidence="1">
    <location>
        <begin position="2"/>
        <end position="122"/>
    </location>
</feature>
<gene>
    <name evidence="3" type="ORF">PGX00_18360</name>
</gene>
<evidence type="ECO:0000313" key="4">
    <source>
        <dbReference type="Proteomes" id="UP001210678"/>
    </source>
</evidence>
<protein>
    <submittedName>
        <fullName evidence="3">Gfo/Idh/MocA family oxidoreductase</fullName>
    </submittedName>
</protein>
<sequence length="327" mass="36536">MINLAVIGTNWISEKFVEAAKDSNQFTLSAVYSRQIESADGFAKEHQAPDCNFYNNLEELGADKRVDAVYIASPNSLHCEQAILMMEHGKHVICEKPLASNIDEVTRMYSVAEKYNVVLFEAFKTEFLPNFEELKMSLASIGKVRSVHLSYCQYSSRYQKYLNGENPNTFNPLYSNGSIMDIGFYSVSTAVSLFGKPDKIQASAKLLDSGVDAHGTVILEYPNFIVSVQHSKVSDGNIASEIQGEDGVILIQDFSECTGFTIHKREVSPQTIHVEQEDNSMIYEAIAFAEQVRDGAMNYAYVQRSLEVSEVITEIRKQTGVIFPADK</sequence>
<organism evidence="3 4">
    <name type="scientific">Vibrio algarum</name>
    <dbReference type="NCBI Taxonomy" id="3020714"/>
    <lineage>
        <taxon>Bacteria</taxon>
        <taxon>Pseudomonadati</taxon>
        <taxon>Pseudomonadota</taxon>
        <taxon>Gammaproteobacteria</taxon>
        <taxon>Vibrionales</taxon>
        <taxon>Vibrionaceae</taxon>
        <taxon>Vibrio</taxon>
    </lineage>
</organism>
<dbReference type="SUPFAM" id="SSF55347">
    <property type="entry name" value="Glyceraldehyde-3-phosphate dehydrogenase-like, C-terminal domain"/>
    <property type="match status" value="1"/>
</dbReference>
<dbReference type="Gene3D" id="3.30.360.10">
    <property type="entry name" value="Dihydrodipicolinate Reductase, domain 2"/>
    <property type="match status" value="1"/>
</dbReference>
<dbReference type="Pfam" id="PF22725">
    <property type="entry name" value="GFO_IDH_MocA_C3"/>
    <property type="match status" value="1"/>
</dbReference>
<evidence type="ECO:0000259" key="1">
    <source>
        <dbReference type="Pfam" id="PF01408"/>
    </source>
</evidence>
<dbReference type="PANTHER" id="PTHR43054">
    <property type="match status" value="1"/>
</dbReference>
<proteinExistence type="predicted"/>
<dbReference type="InterPro" id="IPR055170">
    <property type="entry name" value="GFO_IDH_MocA-like_dom"/>
</dbReference>
<dbReference type="RefSeq" id="WP_272139296.1">
    <property type="nucleotide sequence ID" value="NZ_JAQLOI010000003.1"/>
</dbReference>
<dbReference type="InterPro" id="IPR036291">
    <property type="entry name" value="NAD(P)-bd_dom_sf"/>
</dbReference>
<evidence type="ECO:0000259" key="2">
    <source>
        <dbReference type="Pfam" id="PF22725"/>
    </source>
</evidence>
<dbReference type="EMBL" id="JAQLOI010000003">
    <property type="protein sequence ID" value="MDB1125513.1"/>
    <property type="molecule type" value="Genomic_DNA"/>
</dbReference>
<dbReference type="Proteomes" id="UP001210678">
    <property type="component" value="Unassembled WGS sequence"/>
</dbReference>
<dbReference type="InterPro" id="IPR000683">
    <property type="entry name" value="Gfo/Idh/MocA-like_OxRdtase_N"/>
</dbReference>
<dbReference type="Pfam" id="PF01408">
    <property type="entry name" value="GFO_IDH_MocA"/>
    <property type="match status" value="1"/>
</dbReference>
<evidence type="ECO:0000313" key="3">
    <source>
        <dbReference type="EMBL" id="MDB1125513.1"/>
    </source>
</evidence>
<dbReference type="SUPFAM" id="SSF51735">
    <property type="entry name" value="NAD(P)-binding Rossmann-fold domains"/>
    <property type="match status" value="1"/>
</dbReference>
<feature type="domain" description="GFO/IDH/MocA-like oxidoreductase" evidence="2">
    <location>
        <begin position="140"/>
        <end position="249"/>
    </location>
</feature>
<keyword evidence="4" id="KW-1185">Reference proteome</keyword>
<accession>A0ABT4YVA1</accession>